<dbReference type="SMART" id="SM00065">
    <property type="entry name" value="GAF"/>
    <property type="match status" value="1"/>
</dbReference>
<feature type="modified residue" description="4-aspartylphosphate" evidence="6">
    <location>
        <position position="517"/>
    </location>
</feature>
<dbReference type="PANTHER" id="PTHR43547">
    <property type="entry name" value="TWO-COMPONENT HISTIDINE KINASE"/>
    <property type="match status" value="1"/>
</dbReference>
<dbReference type="KEGG" id="ppai:E1956_43500"/>
<evidence type="ECO:0000259" key="7">
    <source>
        <dbReference type="PROSITE" id="PS50109"/>
    </source>
</evidence>
<evidence type="ECO:0000256" key="4">
    <source>
        <dbReference type="ARBA" id="ARBA00022679"/>
    </source>
</evidence>
<feature type="domain" description="Histidine kinase" evidence="7">
    <location>
        <begin position="222"/>
        <end position="448"/>
    </location>
</feature>
<dbReference type="InterPro" id="IPR036890">
    <property type="entry name" value="HATPase_C_sf"/>
</dbReference>
<keyword evidence="10" id="KW-1185">Reference proteome</keyword>
<dbReference type="Pfam" id="PF02518">
    <property type="entry name" value="HATPase_c"/>
    <property type="match status" value="1"/>
</dbReference>
<dbReference type="SUPFAM" id="SSF55874">
    <property type="entry name" value="ATPase domain of HSP90 chaperone/DNA topoisomerase II/histidine kinase"/>
    <property type="match status" value="1"/>
</dbReference>
<geneLocation type="plasmid" evidence="9 10">
    <name>unnamed1</name>
</geneLocation>
<sequence length="600" mass="64580">MPTSTDRSVRDARRESLITDQLSIRACRNPDYQAEANALRGLARALASSDVVMLDLLAREAARLCNAGSAGISVLESPVGSPASFRWAALTGHCVPLANTHRPFDDSLCGVTLERGQPELFRTPQKYFSSIARVEPPVVEALLVPIPVRNGPWGAIWVMSHDSSVRFDAEDLRLLTSLADFTGAAMEVARLKDIAERRAAESEAAQSALRNVEERKDAFIATLSHELRSPLAPVSAALQTIRRLAPGPQVAQPLDIAARQLARLQRLIGDLFDASRLRSGKISVAPARCLLEDIISDAVTAVTPVVKARRHSLSVSAPEAPVHVIADAVRLTQVLENVLSNAAKYSPDGGCIHLDVSLESEAGQRLESDARAVRFTVRDTGYGIPAADLPGVFDMYAQAGAHARREGGLGIGLALVKYLVEAHKGSVSIRNNEQVAGTTVSILLPIVAENLDNPGLFAASCKSVTPCRIMLVDDDVDTVEALAALLALEGHITQTATTARDALENFSEFAPDVALIDLHMPVVDGFTLARRLRGIPELSNAILVAVTGSVSPEERDAAIDAGFDYHLPKPVDIRELMRVVEDHCRLDVREGTERRHDCGV</sequence>
<dbReference type="SMART" id="SM00448">
    <property type="entry name" value="REC"/>
    <property type="match status" value="1"/>
</dbReference>
<dbReference type="InterPro" id="IPR003661">
    <property type="entry name" value="HisK_dim/P_dom"/>
</dbReference>
<dbReference type="SUPFAM" id="SSF52172">
    <property type="entry name" value="CheY-like"/>
    <property type="match status" value="1"/>
</dbReference>
<evidence type="ECO:0000256" key="1">
    <source>
        <dbReference type="ARBA" id="ARBA00000085"/>
    </source>
</evidence>
<dbReference type="InterPro" id="IPR001789">
    <property type="entry name" value="Sig_transdc_resp-reg_receiver"/>
</dbReference>
<gene>
    <name evidence="9" type="ORF">E1956_43500</name>
</gene>
<dbReference type="InterPro" id="IPR005467">
    <property type="entry name" value="His_kinase_dom"/>
</dbReference>
<evidence type="ECO:0000313" key="9">
    <source>
        <dbReference type="EMBL" id="QBR04053.1"/>
    </source>
</evidence>
<keyword evidence="3 6" id="KW-0597">Phosphoprotein</keyword>
<dbReference type="AlphaFoldDB" id="A0A4V1B0V1"/>
<accession>A0A4V1B0V1</accession>
<evidence type="ECO:0000313" key="10">
    <source>
        <dbReference type="Proteomes" id="UP000295727"/>
    </source>
</evidence>
<dbReference type="EMBL" id="CP038152">
    <property type="protein sequence ID" value="QBR04053.1"/>
    <property type="molecule type" value="Genomic_DNA"/>
</dbReference>
<dbReference type="PANTHER" id="PTHR43547:SF2">
    <property type="entry name" value="HYBRID SIGNAL TRANSDUCTION HISTIDINE KINASE C"/>
    <property type="match status" value="1"/>
</dbReference>
<dbReference type="OrthoDB" id="9768069at2"/>
<dbReference type="PRINTS" id="PR00344">
    <property type="entry name" value="BCTRLSENSOR"/>
</dbReference>
<comment type="catalytic activity">
    <reaction evidence="1">
        <text>ATP + protein L-histidine = ADP + protein N-phospho-L-histidine.</text>
        <dbReference type="EC" id="2.7.13.3"/>
    </reaction>
</comment>
<keyword evidence="4" id="KW-0808">Transferase</keyword>
<dbReference type="InterPro" id="IPR036097">
    <property type="entry name" value="HisK_dim/P_sf"/>
</dbReference>
<dbReference type="PROSITE" id="PS50110">
    <property type="entry name" value="RESPONSE_REGULATORY"/>
    <property type="match status" value="1"/>
</dbReference>
<dbReference type="SMART" id="SM00388">
    <property type="entry name" value="HisKA"/>
    <property type="match status" value="1"/>
</dbReference>
<dbReference type="InterPro" id="IPR003594">
    <property type="entry name" value="HATPase_dom"/>
</dbReference>
<dbReference type="GO" id="GO:0000155">
    <property type="term" value="F:phosphorelay sensor kinase activity"/>
    <property type="evidence" value="ECO:0007669"/>
    <property type="project" value="InterPro"/>
</dbReference>
<organism evidence="9 10">
    <name type="scientific">Paraburkholderia pallida</name>
    <dbReference type="NCBI Taxonomy" id="2547399"/>
    <lineage>
        <taxon>Bacteria</taxon>
        <taxon>Pseudomonadati</taxon>
        <taxon>Pseudomonadota</taxon>
        <taxon>Betaproteobacteria</taxon>
        <taxon>Burkholderiales</taxon>
        <taxon>Burkholderiaceae</taxon>
        <taxon>Paraburkholderia</taxon>
    </lineage>
</organism>
<dbReference type="Proteomes" id="UP000295727">
    <property type="component" value="Plasmid unnamed1"/>
</dbReference>
<reference evidence="9 10" key="1">
    <citation type="submission" date="2019-03" db="EMBL/GenBank/DDBJ databases">
        <title>Paraburkholderia sp. 7MH5, isolated from subtropical forest soil.</title>
        <authorList>
            <person name="Gao Z.-H."/>
            <person name="Qiu L.-H."/>
        </authorList>
    </citation>
    <scope>NUCLEOTIDE SEQUENCE [LARGE SCALE GENOMIC DNA]</scope>
    <source>
        <strain evidence="9 10">7MH5</strain>
        <plasmid evidence="9 10">unnamed1</plasmid>
    </source>
</reference>
<dbReference type="CDD" id="cd00082">
    <property type="entry name" value="HisKA"/>
    <property type="match status" value="1"/>
</dbReference>
<evidence type="ECO:0000256" key="2">
    <source>
        <dbReference type="ARBA" id="ARBA00012438"/>
    </source>
</evidence>
<feature type="domain" description="Response regulatory" evidence="8">
    <location>
        <begin position="468"/>
        <end position="584"/>
    </location>
</feature>
<dbReference type="Gene3D" id="3.30.565.10">
    <property type="entry name" value="Histidine kinase-like ATPase, C-terminal domain"/>
    <property type="match status" value="1"/>
</dbReference>
<dbReference type="SUPFAM" id="SSF47384">
    <property type="entry name" value="Homodimeric domain of signal transducing histidine kinase"/>
    <property type="match status" value="1"/>
</dbReference>
<dbReference type="SUPFAM" id="SSF55781">
    <property type="entry name" value="GAF domain-like"/>
    <property type="match status" value="1"/>
</dbReference>
<dbReference type="Pfam" id="PF00512">
    <property type="entry name" value="HisKA"/>
    <property type="match status" value="1"/>
</dbReference>
<dbReference type="Pfam" id="PF00072">
    <property type="entry name" value="Response_reg"/>
    <property type="match status" value="1"/>
</dbReference>
<proteinExistence type="predicted"/>
<keyword evidence="9" id="KW-0614">Plasmid</keyword>
<dbReference type="PROSITE" id="PS50109">
    <property type="entry name" value="HIS_KIN"/>
    <property type="match status" value="1"/>
</dbReference>
<evidence type="ECO:0000256" key="6">
    <source>
        <dbReference type="PROSITE-ProRule" id="PRU00169"/>
    </source>
</evidence>
<dbReference type="Gene3D" id="3.40.50.2300">
    <property type="match status" value="1"/>
</dbReference>
<dbReference type="InterPro" id="IPR003018">
    <property type="entry name" value="GAF"/>
</dbReference>
<dbReference type="EC" id="2.7.13.3" evidence="2"/>
<name>A0A4V1B0V1_9BURK</name>
<evidence type="ECO:0000259" key="8">
    <source>
        <dbReference type="PROSITE" id="PS50110"/>
    </source>
</evidence>
<protein>
    <recommendedName>
        <fullName evidence="2">histidine kinase</fullName>
        <ecNumber evidence="2">2.7.13.3</ecNumber>
    </recommendedName>
</protein>
<keyword evidence="5" id="KW-0418">Kinase</keyword>
<dbReference type="SMART" id="SM00387">
    <property type="entry name" value="HATPase_c"/>
    <property type="match status" value="1"/>
</dbReference>
<dbReference type="Gene3D" id="1.10.287.130">
    <property type="match status" value="1"/>
</dbReference>
<evidence type="ECO:0000256" key="5">
    <source>
        <dbReference type="ARBA" id="ARBA00022777"/>
    </source>
</evidence>
<dbReference type="Gene3D" id="3.30.450.40">
    <property type="match status" value="1"/>
</dbReference>
<dbReference type="InterPro" id="IPR004358">
    <property type="entry name" value="Sig_transdc_His_kin-like_C"/>
</dbReference>
<dbReference type="InterPro" id="IPR011006">
    <property type="entry name" value="CheY-like_superfamily"/>
</dbReference>
<dbReference type="Pfam" id="PF13185">
    <property type="entry name" value="GAF_2"/>
    <property type="match status" value="1"/>
</dbReference>
<evidence type="ECO:0000256" key="3">
    <source>
        <dbReference type="ARBA" id="ARBA00022553"/>
    </source>
</evidence>
<dbReference type="InterPro" id="IPR029016">
    <property type="entry name" value="GAF-like_dom_sf"/>
</dbReference>